<feature type="domain" description="Carrier" evidence="11">
    <location>
        <begin position="2789"/>
        <end position="2864"/>
    </location>
</feature>
<name>A0ABP8FH36_9ACTN</name>
<dbReference type="InterPro" id="IPR009081">
    <property type="entry name" value="PP-bd_ACP"/>
</dbReference>
<dbReference type="InterPro" id="IPR006162">
    <property type="entry name" value="Ppantetheine_attach_site"/>
</dbReference>
<dbReference type="Gene3D" id="3.10.129.110">
    <property type="entry name" value="Polyketide synthase dehydratase"/>
    <property type="match status" value="2"/>
</dbReference>
<dbReference type="PANTHER" id="PTHR43775">
    <property type="entry name" value="FATTY ACID SYNTHASE"/>
    <property type="match status" value="1"/>
</dbReference>
<dbReference type="SMART" id="SM00826">
    <property type="entry name" value="PKS_DH"/>
    <property type="match status" value="2"/>
</dbReference>
<evidence type="ECO:0000313" key="14">
    <source>
        <dbReference type="EMBL" id="GAA4303667.1"/>
    </source>
</evidence>
<dbReference type="InterPro" id="IPR014031">
    <property type="entry name" value="Ketoacyl_synth_C"/>
</dbReference>
<dbReference type="Gene3D" id="1.10.1200.10">
    <property type="entry name" value="ACP-like"/>
    <property type="match status" value="3"/>
</dbReference>
<feature type="domain" description="Carrier" evidence="11">
    <location>
        <begin position="916"/>
        <end position="991"/>
    </location>
</feature>
<evidence type="ECO:0000256" key="4">
    <source>
        <dbReference type="ARBA" id="ARBA00022679"/>
    </source>
</evidence>
<sequence>MTSERHSAAIDPLDRQEPIAVVGLSCRLPGAAGPEEFWRLLREGRDAVTQMPGHRWEPISADAHSEIRRGGFLDAVEEFDAAFFGISPREAVVMDPQQRLLLEITWEALEDAGIAAASLDGSPTAVFVGTAREDYTSLLYRQGSAAITQHTVAGTHRGIIAGRVSYALGLNGPSLTVDTSQSSSLVAVHLACESLRAGEAELALAAGVNLNLLAEGVVGAERFGGLSPDGRCFTFDARANGYVRGEGAGMVVLKPLRRAVADGDRVHGVILGSAVNNDGATPGLTVPSAAAQEKVVRLAHQRAGVVPDAVQYVELHGTGTPVGDPIEAAALGAAVSALKAAGDPLRVGSVKTNIGHLEGAAGIAGLIKTVLSVRHRMLPPSLNFRTPNPKIPLDSLNLSVNDRLGEWPHPERPLVAGVSSFGMGGTNCHVVVGEAPGTREPLTAPRTRPADAVLPVVVCARGTQALRAQAGRLAEFVESHGDAEPASVGRSSVFTRSLLGHRGVVLAADRDELVAGLRALESGLPAAGVVTGAEATGRLAMVFTGQGAQRTGMGSELHAAFPGFAAAFDTVCAHLDPLLERPLREVVATGEGLDETRYTQPALFAVEVALFRLFESWGVRPDLLAGHSIGEVAAAHVAGVLSLTDACALVAARGRLMQELPAAGAMVAVQAAEDEVLPLLAGREGEVAVAAVNGPAALVLSGDTDAVLEIAAALKGRGHKTKRLTVSHAFHSPHMDGMLDAFRRVVTGLTFHQPRIPVVSTVTGEIAAPELLTSPEYWVEQVRRPVRFLRAARALEAEGVRTVLEMGPDGVCSAMVAESVLDKDSVAAEPALRPGRPEERTAWTALARAFVRGAAVDWEAVFEGAGGRRIDLPTYAFQRERYWVTDPGRAEGAAAGVSAVPALRPGALPSGAVGGLSAVELVTSHVAAVLGYAAGRAVEMDVPFRDLGFSSLMTVELRENLAASTGLRLPTGLVFDHPTPRALAEFVAAELAGADTGGTGAVLPGAVAGAGAGSGGQGGYDEPIAIVGMACRYPGGVASPEDLWRLVAEGDDAISAFPTDRGWAEDLYDQDHERSGKSYVREGGFLHDAGRFDASFFGISPREAHAMDPQQRLLLETAWEALERAGLVPRELRGSRTGVFVGATAGDYGPRMHDAPEGVEGHLLTGGAASVMSGRIAYQFGFVGPAVTVDTACSSSLVALHLAVQSLRRGESSLAVAGGVTVMSTPGMFLEFSRQHGLAADARCKAFAAAADGTAWAEGVGLLVVERLSDARRNGHRVLAVVRGSAVNSDGASNGLSAPNGLSQQRVIRQALADAGLTTADVDVMEAHGTGTALGDPIEAEAVLATYGRDREGREPVLLGSLKTNIGHAQAAAGVGGVIKMVQAMRHGVVPATLHVDEPTPHVDWASGAAELVRERRRWPHTAAPRRAAVSSFGISGTNAHVIVEQGDVTEPAGADTAALAPSAGTNTADPAPLAGANTPGLAPPAGADTAASAPPGGTDTAVPAPLAGTEKAAPPPPEGTNTADPAPPAGTDTVALAPMGGTAEGSAGDGREARTAGASLAAAGSAHAVPATGTGAVPSADTAAVSPALHVPWVLSAPTEDGLRAQAGRLREFVGGAGGVRVGDVGLALAVTRTAFRRRAVVLGSDAGELLAGLDAVVDGAGAPNVVRGTAGETGRTALLFTGQGAQRLGMGRELYGTFPAFAEALDAVCAAFDPHLERPLREVLFAEEGSAAAELLHRTRYTQPALFAVEVALFRLLVERDGVVPALLAGHSIGELAAAHVAGVLSLEDAAVLVAARGRLMQEARSDGAMIAIQADPDEVAESIAGHADAVSLAAVNGPRSVVLAGDEPVVTRIAQEWRERGSRTRRLQVSHAFHSPHMDGILDEFREVARSLTFHPPTIPVVSTVTGEAAGPELLCSPDYWARQIRATVRFHDAVRSLRALGAGLFVEVGPDAVLTGMAREAFAEDEDDDGSVTSVALSRAGRPETDTYTTALAHLHAAGGEVDLTAYFPGAARIDLPTYAFRGEHFWLAPGARSDARGLGLDPAGHPLLGAAVEMAGGEDLVLTGRLSRTHPWLADHVVEGSVLFPATGFLELAFAAGERVGADTVEDLTLETPLVLPERDSVRVQVRVTDPDGTGARSFTIHSRPATADDDTATGRPWTRHATGVLAPTAGPAVTTGDPGAWPPAGAVAQPLDDAYAELRDLGYDYGPAFQGVRAVWRLGDDLLAEVALADEQREEAALFGLHPALLDAALHPLLPSAAEDPERIRLPFSWAGVRLHAAGATALRVRISPLGTDTFRLTVTDGTGAPVVTVGSLALRPVDRGRLATATAARDDSLFTVDWPALPTPEVPAWSRSDLTDPAGLSAVAPADLVVVTLAADGEATPAAARAATVRTLELVQRWLDDERFTRSRLVVVTTGAVAALPGDDVTDLVHAPLWGLLRTAQAEHPDRIVLVDLDGKGDARALVAAAVATGEPQTAVRDGRSHAPRLARATDRRTDPPLLDPDGTVLITGGTGGLGALFARHLVSGHGARRLVLTSRRGPDAPGASALAEELTGLGARVRIVAVDAADRDALAELIDGIPAEHPLTAVVHTAGVLDDATVGSLTGAQVETVLRPKVDGAWHLHELTRGHDLAAFVLFSSVSGITGMAGQANYAAANTFLDALAHHRRAQGLPAHSLAWGLWDATAGMGGTLSEADVARWKRTGVVPLDAERGLRLFDEALADAGALVVPAALRPGRAGAGSERVPAVWRGLVRTRRVAHAASAPGTGDWSARIAALPEEERYAAVLAVVRTSAALALGHASGDAVDATRAFKEQGFDSLTAVELRNQVNGATGLRLASTVVFDHPSPDALARHLLGRIAGETSAAVAEAPSATGTDEPVAIVGMACRYPGGVGSPEDLWRLVSSGTDAISGFPTNRGWDLAKLYDPDPGSTGTSYVREGGFLHDADLFDREFFGISPREATATDPQQRLLLETAWDAFENAAIDPAALRGSNTGVFVGAMYDDYASRLPSVPAEFEGFLLVGNTSSVISGRLAYAYGLEGPAVTVDTACSSSLVALHLGAQALRSGESDLVMAGGVTVMAGPGSFVEFSRQRGLAPDGRCKSFSAHADGTVWSEGVGLLLLERLSDARRNGHQVLAVLRGSAVNQDGASNGLTAPNGPSQERVIRQALAGAGLRAADVDAVEAHGTGTALGDPIEAQALLGTYGADHDAEHPLWLGSLKSNIGHAQAAAGVGGVIKMVEAIRHGVLPKTLHADEPSPHVDWDSGALALLTEAREWPQAGRPRRAAVSSFGISGTNAHVIIEQAEEEPLTAGAQASADGAGTAGAAGDPGSGGAASGSAAVLDRPAPGIALPWLLSAKSDAALRAQAERLRAFVLDRPGLAPADVGFSLATGRTRHEHRAAVLGHDRDELLKALDALARGEDTPAVVRDGGGTRGRRAFLFTGQGSQRPGMGRDLYAASPAFAAAFDEVCAHMDAHLERPLRDLVFDGGDELNRTVFAQPALFALEVALFRLAESWGLTPDLLLGHSVGEFAAAHVAGVLSLPDACALVAARGRLMDALPEGGAMLAVAAAEDEITLPDGVSLAAVNGPEAVVVSGDEDAVAALEEHWRTEGRKVKRLVVSHAFHSHRMDGMLDAFAEAARGVTFHPPTLPIVSTVTGDLVDAARLCTPEYWVAQVRQAVRFKDGVRRLEAAGVTDYVELGPDGVLSALVEPCLTAPAGTVGPLLRAGRPGTRTVAAALALLALGGAHADWNAVFPGARRTPLPGYAFQRQRYWLTAPATSGDATDLGLDSPGHPLLGAAVESIDRESVVLTGRISPRTHPWLADHAVMGTVLLPGTAFVDLALHAARRAGCTLVDELTLTAPLVLREDDEVRIQVSVGSPDDSGRRPLTVHSRPARADGDHRWTRHAEGTLSIAEPAPALSEGVRRPADAVETGLDGVYDALAAREYAYGPLFRNLRRLSRHGDDLYAEVTLAEEHRAEAALFALHPALLDAALHPLLPGVADVSSGPMVPFSWSGISVPPAGTGPGSLRVRLAVTQSDDTSVVVALHLADETGQPLATIDELRLRPLSPGDLAAAGARAREGLYGVRWTPVPTDPAGTADDGPWAVLGDRLSLPSGARPVPSYDGLAALREAVDGGAEVPSTVLLPLLPPPAEDASESGAASDRAASTGRTAGEDGTAGTQAAGADASDGAGGLAARARAVLHELLGTVRDWLADDRFAASRLVVLTRGAVAPDGEDVTDLARSGAWGLLRSAQAEQRDRFTLVDLDDHPGSHQALDAALRTGEPQLLLRAGEVFAPRLAPAEPDTTPAGPGGTGPGWERGTVLVTGGTGALGAVLARHLVTEHGARRLLLTSRRGPDGPGARELAEELTALGAHVEVVAADAADRDALAALLAGIPDDHPLTAVVHTAGITDDATVTSLTPEQLDGVLRPKVDGAWNLHELTKDADLSAFVLYSSVAGVVGTPGQANYAAANTFLDALAHHRHANSLPAHSLAWGLWAESSALSTHLSGADLNRLARLGLLPLTNAEATALFDAALALDRPVHAVTRIDTGALRRAEHLPAALRGLAPRPAPRAERQQVPLPERLAALPPAEQRQVLTDLVRARTAAVLGHPDATSIGTTRAFNELGFDSLTAVELRNQLNSATGLRLPTTVVFDHPNPDALAAYLRAELVVEVAERSPADPVLADLDRLKAALPDALSDTAAHRSIVDRLRELLDLADRVDPLRDDDLPDLDSATDEDLFALVDELD</sequence>
<feature type="domain" description="Carrier" evidence="11">
    <location>
        <begin position="4603"/>
        <end position="4678"/>
    </location>
</feature>
<feature type="domain" description="Ketosynthase family 3 (KS3)" evidence="12">
    <location>
        <begin position="1021"/>
        <end position="1446"/>
    </location>
</feature>
<feature type="compositionally biased region" description="Gly residues" evidence="10">
    <location>
        <begin position="3326"/>
        <end position="3340"/>
    </location>
</feature>
<feature type="region of interest" description="Disordered" evidence="10">
    <location>
        <begin position="3313"/>
        <end position="3344"/>
    </location>
</feature>
<organism evidence="14 15">
    <name type="scientific">Streptomyces venetus</name>
    <dbReference type="NCBI Taxonomy" id="1701086"/>
    <lineage>
        <taxon>Bacteria</taxon>
        <taxon>Bacillati</taxon>
        <taxon>Actinomycetota</taxon>
        <taxon>Actinomycetes</taxon>
        <taxon>Kitasatosporales</taxon>
        <taxon>Streptomycetaceae</taxon>
        <taxon>Streptomyces</taxon>
    </lineage>
</organism>
<evidence type="ECO:0000256" key="10">
    <source>
        <dbReference type="SAM" id="MobiDB-lite"/>
    </source>
</evidence>
<feature type="region of interest" description="Disordered" evidence="10">
    <location>
        <begin position="1459"/>
        <end position="1560"/>
    </location>
</feature>
<evidence type="ECO:0000256" key="5">
    <source>
        <dbReference type="ARBA" id="ARBA00022737"/>
    </source>
</evidence>
<dbReference type="EMBL" id="BAABET010000003">
    <property type="protein sequence ID" value="GAA4303667.1"/>
    <property type="molecule type" value="Genomic_DNA"/>
</dbReference>
<keyword evidence="6" id="KW-0045">Antibiotic biosynthesis</keyword>
<feature type="region of interest" description="C-terminal hotdog fold" evidence="9">
    <location>
        <begin position="3936"/>
        <end position="4080"/>
    </location>
</feature>
<dbReference type="Gene3D" id="3.30.70.3290">
    <property type="match status" value="3"/>
</dbReference>
<dbReference type="PROSITE" id="PS50075">
    <property type="entry name" value="CARRIER"/>
    <property type="match status" value="3"/>
</dbReference>
<dbReference type="SUPFAM" id="SSF47336">
    <property type="entry name" value="ACP-like"/>
    <property type="match status" value="3"/>
</dbReference>
<dbReference type="InterPro" id="IPR049900">
    <property type="entry name" value="PKS_mFAS_DH"/>
</dbReference>
<dbReference type="InterPro" id="IPR042104">
    <property type="entry name" value="PKS_dehydratase_sf"/>
</dbReference>
<feature type="compositionally biased region" description="Low complexity" evidence="10">
    <location>
        <begin position="4181"/>
        <end position="4197"/>
    </location>
</feature>
<gene>
    <name evidence="14" type="ORF">GCM10023086_20440</name>
</gene>
<comment type="pathway">
    <text evidence="1">Antibiotic biosynthesis.</text>
</comment>
<dbReference type="Pfam" id="PF22621">
    <property type="entry name" value="CurL-like_PKS_C"/>
    <property type="match status" value="1"/>
</dbReference>
<dbReference type="InterPro" id="IPR018201">
    <property type="entry name" value="Ketoacyl_synth_AS"/>
</dbReference>
<feature type="compositionally biased region" description="Low complexity" evidence="10">
    <location>
        <begin position="3316"/>
        <end position="3325"/>
    </location>
</feature>
<dbReference type="InterPro" id="IPR036291">
    <property type="entry name" value="NAD(P)-bd_dom_sf"/>
</dbReference>
<reference evidence="15" key="1">
    <citation type="journal article" date="2019" name="Int. J. Syst. Evol. Microbiol.">
        <title>The Global Catalogue of Microorganisms (GCM) 10K type strain sequencing project: providing services to taxonomists for standard genome sequencing and annotation.</title>
        <authorList>
            <consortium name="The Broad Institute Genomics Platform"/>
            <consortium name="The Broad Institute Genome Sequencing Center for Infectious Disease"/>
            <person name="Wu L."/>
            <person name="Ma J."/>
        </authorList>
    </citation>
    <scope>NUCLEOTIDE SEQUENCE [LARGE SCALE GENOMIC DNA]</scope>
    <source>
        <strain evidence="15">JCM 31290</strain>
    </source>
</reference>
<keyword evidence="3" id="KW-0597">Phosphoprotein</keyword>
<comment type="caution">
    <text evidence="14">The sequence shown here is derived from an EMBL/GenBank/DDBJ whole genome shotgun (WGS) entry which is preliminary data.</text>
</comment>
<evidence type="ECO:0000256" key="6">
    <source>
        <dbReference type="ARBA" id="ARBA00023194"/>
    </source>
</evidence>
<dbReference type="Pfam" id="PF00698">
    <property type="entry name" value="Acyl_transf_1"/>
    <property type="match status" value="3"/>
</dbReference>
<dbReference type="Pfam" id="PF00550">
    <property type="entry name" value="PP-binding"/>
    <property type="match status" value="3"/>
</dbReference>
<dbReference type="Pfam" id="PF14765">
    <property type="entry name" value="PS-DH"/>
    <property type="match status" value="2"/>
</dbReference>
<proteinExistence type="predicted"/>
<keyword evidence="8" id="KW-0012">Acyltransferase</keyword>
<evidence type="ECO:0000256" key="9">
    <source>
        <dbReference type="PROSITE-ProRule" id="PRU01363"/>
    </source>
</evidence>
<feature type="active site" description="Proton acceptor; for dehydratase activity" evidence="9">
    <location>
        <position position="2081"/>
    </location>
</feature>
<dbReference type="InterPro" id="IPR020807">
    <property type="entry name" value="PKS_DH"/>
</dbReference>
<dbReference type="Gene3D" id="3.40.50.720">
    <property type="entry name" value="NAD(P)-binding Rossmann-like Domain"/>
    <property type="match status" value="2"/>
</dbReference>
<dbReference type="PROSITE" id="PS00606">
    <property type="entry name" value="KS3_1"/>
    <property type="match status" value="2"/>
</dbReference>
<dbReference type="Gene3D" id="3.40.366.10">
    <property type="entry name" value="Malonyl-Coenzyme A Acyl Carrier Protein, domain 2"/>
    <property type="match status" value="3"/>
</dbReference>
<feature type="domain" description="PKS/mFAS DH" evidence="13">
    <location>
        <begin position="3799"/>
        <end position="4080"/>
    </location>
</feature>
<dbReference type="Pfam" id="PF02801">
    <property type="entry name" value="Ketoacyl-synt_C"/>
    <property type="match status" value="3"/>
</dbReference>
<dbReference type="InterPro" id="IPR036736">
    <property type="entry name" value="ACP-like_sf"/>
</dbReference>
<dbReference type="Pfam" id="PF08659">
    <property type="entry name" value="KR"/>
    <property type="match status" value="2"/>
</dbReference>
<dbReference type="SMART" id="SM00827">
    <property type="entry name" value="PKS_AT"/>
    <property type="match status" value="3"/>
</dbReference>
<dbReference type="InterPro" id="IPR016035">
    <property type="entry name" value="Acyl_Trfase/lysoPLipase"/>
</dbReference>
<dbReference type="SUPFAM" id="SSF51735">
    <property type="entry name" value="NAD(P)-binding Rossmann-fold domains"/>
    <property type="match status" value="4"/>
</dbReference>
<dbReference type="InterPro" id="IPR049551">
    <property type="entry name" value="PKS_DH_C"/>
</dbReference>
<dbReference type="CDD" id="cd08956">
    <property type="entry name" value="KR_3_FAS_SDR_x"/>
    <property type="match status" value="2"/>
</dbReference>
<dbReference type="InterPro" id="IPR057326">
    <property type="entry name" value="KR_dom"/>
</dbReference>
<evidence type="ECO:0000259" key="12">
    <source>
        <dbReference type="PROSITE" id="PS52004"/>
    </source>
</evidence>
<keyword evidence="7" id="KW-0511">Multifunctional enzyme</keyword>
<dbReference type="InterPro" id="IPR001227">
    <property type="entry name" value="Ac_transferase_dom_sf"/>
</dbReference>
<dbReference type="InterPro" id="IPR050091">
    <property type="entry name" value="PKS_NRPS_Biosynth_Enz"/>
</dbReference>
<dbReference type="Pfam" id="PF16197">
    <property type="entry name" value="KAsynt_C_assoc"/>
    <property type="match status" value="1"/>
</dbReference>
<feature type="domain" description="Ketosynthase family 3 (KS3)" evidence="12">
    <location>
        <begin position="16"/>
        <end position="434"/>
    </location>
</feature>
<accession>A0ABP8FH36</accession>
<evidence type="ECO:0000256" key="8">
    <source>
        <dbReference type="ARBA" id="ARBA00023315"/>
    </source>
</evidence>
<evidence type="ECO:0000256" key="2">
    <source>
        <dbReference type="ARBA" id="ARBA00022450"/>
    </source>
</evidence>
<dbReference type="RefSeq" id="WP_345661075.1">
    <property type="nucleotide sequence ID" value="NZ_BAABET010000003.1"/>
</dbReference>
<keyword evidence="4" id="KW-0808">Transferase</keyword>
<dbReference type="Pfam" id="PF00109">
    <property type="entry name" value="ketoacyl-synt"/>
    <property type="match status" value="3"/>
</dbReference>
<dbReference type="SUPFAM" id="SSF53901">
    <property type="entry name" value="Thiolase-like"/>
    <property type="match status" value="3"/>
</dbReference>
<evidence type="ECO:0000259" key="11">
    <source>
        <dbReference type="PROSITE" id="PS50075"/>
    </source>
</evidence>
<dbReference type="SMART" id="SM00825">
    <property type="entry name" value="PKS_KS"/>
    <property type="match status" value="3"/>
</dbReference>
<dbReference type="InterPro" id="IPR014043">
    <property type="entry name" value="Acyl_transferase_dom"/>
</dbReference>
<dbReference type="Gene3D" id="3.40.47.10">
    <property type="match status" value="3"/>
</dbReference>
<keyword evidence="5" id="KW-0677">Repeat</keyword>
<dbReference type="InterPro" id="IPR020806">
    <property type="entry name" value="PKS_PP-bd"/>
</dbReference>
<dbReference type="InterPro" id="IPR014030">
    <property type="entry name" value="Ketoacyl_synth_N"/>
</dbReference>
<evidence type="ECO:0000256" key="7">
    <source>
        <dbReference type="ARBA" id="ARBA00023268"/>
    </source>
</evidence>
<dbReference type="InterPro" id="IPR013968">
    <property type="entry name" value="PKS_KR"/>
</dbReference>
<feature type="region of interest" description="N-terminal hotdog fold" evidence="9">
    <location>
        <begin position="2050"/>
        <end position="2178"/>
    </location>
</feature>
<feature type="region of interest" description="C-terminal hotdog fold" evidence="9">
    <location>
        <begin position="2192"/>
        <end position="2330"/>
    </location>
</feature>
<dbReference type="InterPro" id="IPR032821">
    <property type="entry name" value="PKS_assoc"/>
</dbReference>
<dbReference type="Pfam" id="PF22953">
    <property type="entry name" value="SpnB_Rossmann"/>
    <property type="match status" value="2"/>
</dbReference>
<feature type="active site" description="Proton acceptor; for dehydratase activity" evidence="9">
    <location>
        <position position="3831"/>
    </location>
</feature>
<feature type="region of interest" description="Disordered" evidence="10">
    <location>
        <begin position="2480"/>
        <end position="2504"/>
    </location>
</feature>
<dbReference type="InterPro" id="IPR020841">
    <property type="entry name" value="PKS_Beta-ketoAc_synthase_dom"/>
</dbReference>
<dbReference type="Proteomes" id="UP001501115">
    <property type="component" value="Unassembled WGS sequence"/>
</dbReference>
<evidence type="ECO:0008006" key="16">
    <source>
        <dbReference type="Google" id="ProtNLM"/>
    </source>
</evidence>
<dbReference type="Pfam" id="PF22336">
    <property type="entry name" value="RhiE-like_linker"/>
    <property type="match status" value="1"/>
</dbReference>
<feature type="domain" description="PKS/mFAS DH" evidence="13">
    <location>
        <begin position="2050"/>
        <end position="2330"/>
    </location>
</feature>
<dbReference type="SMART" id="SM01294">
    <property type="entry name" value="PKS_PP_betabranch"/>
    <property type="match status" value="2"/>
</dbReference>
<evidence type="ECO:0000256" key="3">
    <source>
        <dbReference type="ARBA" id="ARBA00022553"/>
    </source>
</evidence>
<feature type="compositionally biased region" description="Low complexity" evidence="10">
    <location>
        <begin position="1479"/>
        <end position="1499"/>
    </location>
</feature>
<evidence type="ECO:0000256" key="1">
    <source>
        <dbReference type="ARBA" id="ARBA00004792"/>
    </source>
</evidence>
<protein>
    <recommendedName>
        <fullName evidence="16">SDR family NAD(P)-dependent oxidoreductase</fullName>
    </recommendedName>
</protein>
<dbReference type="PROSITE" id="PS52004">
    <property type="entry name" value="KS3_2"/>
    <property type="match status" value="3"/>
</dbReference>
<dbReference type="InterPro" id="IPR016036">
    <property type="entry name" value="Malonyl_transacylase_ACP-bd"/>
</dbReference>
<dbReference type="PROSITE" id="PS00012">
    <property type="entry name" value="PHOSPHOPANTETHEINE"/>
    <property type="match status" value="2"/>
</dbReference>
<dbReference type="SUPFAM" id="SSF55048">
    <property type="entry name" value="Probable ACP-binding domain of malonyl-CoA ACP transacylase"/>
    <property type="match status" value="3"/>
</dbReference>
<dbReference type="SMART" id="SM00823">
    <property type="entry name" value="PKS_PP"/>
    <property type="match status" value="3"/>
</dbReference>
<dbReference type="SUPFAM" id="SSF52151">
    <property type="entry name" value="FabD/lysophospholipase-like"/>
    <property type="match status" value="3"/>
</dbReference>
<dbReference type="InterPro" id="IPR055123">
    <property type="entry name" value="SpnB-like_Rossmann"/>
</dbReference>
<dbReference type="InterPro" id="IPR049552">
    <property type="entry name" value="PKS_DH_N"/>
</dbReference>
<dbReference type="InterPro" id="IPR054514">
    <property type="entry name" value="RhiE-like_linker"/>
</dbReference>
<feature type="region of interest" description="Disordered" evidence="10">
    <location>
        <begin position="3882"/>
        <end position="3906"/>
    </location>
</feature>
<dbReference type="PROSITE" id="PS52019">
    <property type="entry name" value="PKS_MFAS_DH"/>
    <property type="match status" value="2"/>
</dbReference>
<keyword evidence="2" id="KW-0596">Phosphopantetheine</keyword>
<evidence type="ECO:0000259" key="13">
    <source>
        <dbReference type="PROSITE" id="PS52019"/>
    </source>
</evidence>
<feature type="region of interest" description="N-terminal hotdog fold" evidence="9">
    <location>
        <begin position="3799"/>
        <end position="3924"/>
    </location>
</feature>
<dbReference type="SMART" id="SM00822">
    <property type="entry name" value="PKS_KR"/>
    <property type="match status" value="2"/>
</dbReference>
<dbReference type="Pfam" id="PF21089">
    <property type="entry name" value="PKS_DH_N"/>
    <property type="match status" value="2"/>
</dbReference>
<feature type="domain" description="Ketosynthase family 3 (KS3)" evidence="12">
    <location>
        <begin position="2882"/>
        <end position="3308"/>
    </location>
</feature>
<feature type="active site" description="Proton donor; for dehydratase activity" evidence="9">
    <location>
        <position position="3997"/>
    </location>
</feature>
<keyword evidence="15" id="KW-1185">Reference proteome</keyword>
<feature type="compositionally biased region" description="Low complexity" evidence="10">
    <location>
        <begin position="4164"/>
        <end position="4174"/>
    </location>
</feature>
<dbReference type="InterPro" id="IPR016039">
    <property type="entry name" value="Thiolase-like"/>
</dbReference>
<feature type="active site" description="Proton donor; for dehydratase activity" evidence="9">
    <location>
        <position position="2253"/>
    </location>
</feature>
<evidence type="ECO:0000313" key="15">
    <source>
        <dbReference type="Proteomes" id="UP001501115"/>
    </source>
</evidence>
<dbReference type="CDD" id="cd00833">
    <property type="entry name" value="PKS"/>
    <property type="match status" value="3"/>
</dbReference>
<dbReference type="PANTHER" id="PTHR43775:SF51">
    <property type="entry name" value="INACTIVE PHENOLPHTHIOCEROL SYNTHESIS POLYKETIDE SYNTHASE TYPE I PKS1-RELATED"/>
    <property type="match status" value="1"/>
</dbReference>
<feature type="region of interest" description="Disordered" evidence="10">
    <location>
        <begin position="4151"/>
        <end position="4197"/>
    </location>
</feature>